<keyword evidence="6 9" id="KW-0804">Transcription</keyword>
<evidence type="ECO:0000256" key="6">
    <source>
        <dbReference type="ARBA" id="ARBA00023163"/>
    </source>
</evidence>
<feature type="compositionally biased region" description="Low complexity" evidence="10">
    <location>
        <begin position="888"/>
        <end position="902"/>
    </location>
</feature>
<comment type="function">
    <text evidence="9">Component of the Mediator complex, a coactivator involved in the regulated transcription of nearly all RNA polymerase II-dependent genes. Mediator functions as a bridge to convey information from gene-specific regulatory proteins to the basal RNA polymerase II transcription machinery. Mediator is recruited to promoters by direct interactions with regulatory proteins and serves as a scaffold for the assembly of a functional preinitiation complex with RNA polymerase II and the general transcription factors.</text>
</comment>
<keyword evidence="5 9" id="KW-0010">Activator</keyword>
<dbReference type="EMBL" id="GL988047">
    <property type="protein sequence ID" value="EGS17271.1"/>
    <property type="molecule type" value="Genomic_DNA"/>
</dbReference>
<dbReference type="STRING" id="759272.G0SGD2"/>
<dbReference type="PANTHER" id="PTHR35784:SF1">
    <property type="entry name" value="MEDIATOR OF RNA POLYMERASE II TRANSCRIPTION SUBUNIT 5"/>
    <property type="match status" value="1"/>
</dbReference>
<reference evidence="11 12" key="1">
    <citation type="journal article" date="2011" name="Cell">
        <title>Insight into structure and assembly of the nuclear pore complex by utilizing the genome of a eukaryotic thermophile.</title>
        <authorList>
            <person name="Amlacher S."/>
            <person name="Sarges P."/>
            <person name="Flemming D."/>
            <person name="van Noort V."/>
            <person name="Kunze R."/>
            <person name="Devos D.P."/>
            <person name="Arumugam M."/>
            <person name="Bork P."/>
            <person name="Hurt E."/>
        </authorList>
    </citation>
    <scope>NUCLEOTIDE SEQUENCE [LARGE SCALE GENOMIC DNA]</scope>
    <source>
        <strain evidence="12">DSM 1495 / CBS 144.50 / IMI 039719</strain>
    </source>
</reference>
<dbReference type="InterPro" id="IPR014801">
    <property type="entry name" value="Mediator_Med5_fun"/>
</dbReference>
<evidence type="ECO:0000256" key="5">
    <source>
        <dbReference type="ARBA" id="ARBA00023159"/>
    </source>
</evidence>
<reference evidence="13" key="2">
    <citation type="journal article" date="2021" name="Mol. Cell">
        <title>Mediator structure and conformation change.</title>
        <authorList>
            <person name="Zhang H."/>
            <person name="Chen D.H."/>
            <person name="Mattoo R.U.H."/>
            <person name="Bushnell D.A."/>
            <person name="Wang Y."/>
            <person name="Yuan C."/>
            <person name="Wang L."/>
            <person name="Wang C."/>
            <person name="Davis R.E."/>
            <person name="Nie Y."/>
            <person name="Kornberg R.D."/>
        </authorList>
    </citation>
    <scope>STRUCTURE BY ELECTRON MICROSCOPY (3.58 ANGSTROMS)</scope>
</reference>
<evidence type="ECO:0000256" key="8">
    <source>
        <dbReference type="ARBA" id="ARBA00031256"/>
    </source>
</evidence>
<dbReference type="eggNOG" id="ENOG502R1HB">
    <property type="taxonomic scope" value="Eukaryota"/>
</dbReference>
<dbReference type="PANTHER" id="PTHR35784">
    <property type="entry name" value="MEDIATOR OF RNA POLYMERASE II TRANSCRIPTION SUBUNIT 5"/>
    <property type="match status" value="1"/>
</dbReference>
<evidence type="ECO:0000256" key="2">
    <source>
        <dbReference type="ARBA" id="ARBA00008782"/>
    </source>
</evidence>
<comment type="subcellular location">
    <subcellularLocation>
        <location evidence="1 9">Nucleus</location>
    </subcellularLocation>
</comment>
<keyword evidence="12" id="KW-1185">Reference proteome</keyword>
<dbReference type="GO" id="GO:0016592">
    <property type="term" value="C:mediator complex"/>
    <property type="evidence" value="ECO:0007669"/>
    <property type="project" value="InterPro"/>
</dbReference>
<dbReference type="HOGENOM" id="CLU_004096_0_0_1"/>
<evidence type="ECO:0000256" key="7">
    <source>
        <dbReference type="ARBA" id="ARBA00023242"/>
    </source>
</evidence>
<dbReference type="KEGG" id="cthr:CTHT_0065900"/>
<feature type="region of interest" description="Disordered" evidence="10">
    <location>
        <begin position="103"/>
        <end position="131"/>
    </location>
</feature>
<evidence type="ECO:0000313" key="11">
    <source>
        <dbReference type="EMBL" id="EGS17271.1"/>
    </source>
</evidence>
<keyword evidence="13" id="KW-0002">3D-structure</keyword>
<organism evidence="12">
    <name type="scientific">Chaetomium thermophilum (strain DSM 1495 / CBS 144.50 / IMI 039719)</name>
    <name type="common">Thermochaetoides thermophila</name>
    <dbReference type="NCBI Taxonomy" id="759272"/>
    <lineage>
        <taxon>Eukaryota</taxon>
        <taxon>Fungi</taxon>
        <taxon>Dikarya</taxon>
        <taxon>Ascomycota</taxon>
        <taxon>Pezizomycotina</taxon>
        <taxon>Sordariomycetes</taxon>
        <taxon>Sordariomycetidae</taxon>
        <taxon>Sordariales</taxon>
        <taxon>Chaetomiaceae</taxon>
        <taxon>Thermochaetoides</taxon>
    </lineage>
</organism>
<evidence type="ECO:0000256" key="3">
    <source>
        <dbReference type="ARBA" id="ARBA00020628"/>
    </source>
</evidence>
<dbReference type="GeneID" id="18260628"/>
<dbReference type="GO" id="GO:0003712">
    <property type="term" value="F:transcription coregulator activity"/>
    <property type="evidence" value="ECO:0007669"/>
    <property type="project" value="InterPro"/>
</dbReference>
<dbReference type="RefSeq" id="XP_006696889.1">
    <property type="nucleotide sequence ID" value="XM_006696826.1"/>
</dbReference>
<evidence type="ECO:0000313" key="12">
    <source>
        <dbReference type="Proteomes" id="UP000008066"/>
    </source>
</evidence>
<gene>
    <name evidence="9" type="primary">MED5</name>
    <name evidence="11" type="ORF">CTHT_0065900</name>
</gene>
<dbReference type="OrthoDB" id="5322661at2759"/>
<dbReference type="GO" id="GO:0006357">
    <property type="term" value="P:regulation of transcription by RNA polymerase II"/>
    <property type="evidence" value="ECO:0007669"/>
    <property type="project" value="InterPro"/>
</dbReference>
<evidence type="ECO:0007829" key="13">
    <source>
        <dbReference type="PDB" id="7JMN"/>
    </source>
</evidence>
<keyword evidence="7 9" id="KW-0539">Nucleus</keyword>
<proteinExistence type="evidence at protein level"/>
<name>G0SGD2_CHATD</name>
<dbReference type="AlphaFoldDB" id="G0SGD2"/>
<comment type="subunit">
    <text evidence="9">Component of the Mediator complex.</text>
</comment>
<accession>G0SGD2</accession>
<sequence length="1099" mass="118677">MVTVTDPLTARLEAAIKAWSDFFSDAEHERLDPAIFADQSQTLFANHPLAPVPLADLLLRPTPSNRECVDQRTLQYLQVLQKQGRITTAAVLRALYKYSTAHTRAQTPDGKPKHGAGDSSTNDADVGGSSKADLTSRMVRWRNSYMVEEDVLWRLARAVNHGTGIKTSHDVTEVAKVLARWTALFAEVSAAISRDAFNSMNGLQVKDESEDARNAFVLFYFAFCENQLVNETLSQPVCKDICRKLLDSLDAFLPTLMHLTADITGRLEHFRSEVLARYAPQEKKSMDMPSFMNDLSMSLESFQVPELPVVNTRAGLYIYLGAALVGRPMIDDEALFSYLHNRYQGDLQAMAVHLILASFDLLANAVFRNEGAKTGHLLKSFLINKVPLILVQLVAYAATTMYPFNAEMCITEALNQVDINMFPTLSGMFDMPNNNSFNDSVRQDFCFACQLHGLLSQAAIETLLGDITYQSLPPEGRYVKEQLVQACLQEPDRTLKLIGELDNMNGNVGAAAQAIVEICRDLASKPLSLDVLLLFDKPHKILHPLCELLDNWAGYEEDHGEYQPVYEEFGSVLLLLLAFVYRYNLSTADLGIRSSGSFVAKLLNGVDRCQPLEQLSEQEKSHLGGWIHGLFDTEAGGLGDELMSSCPPQDFYLLAPTLFHQIVNALSAGYLTDEMLKGGLEYLVDVLLLPALVPALLYLSNLLWADNQPIQNAVIKILQPILKPTSISNEASTMLSSVLNIVAKPLEHALKSYQRQDPECQKIEPLLLAIADNLAVSRRTGGADHTELESWCSAQITNPATGALIHGGLAAAVRTTIQQLVQWAQNPTLNSMNGMPAPYTHRQTLAAQQILGPHRLLGIILDELKSSPEPGIAYDVVTTMICAPDVRNSTISSPSTQSNNSSDHNDQAQNHQSQDAKHKHPHRLTLRDALRLEAHDFRAHLRADPVLAETVVRLYRRVEAQLTPLALPLPPAAAAAPAVGVNVGVDAATAAAAAAAAAMMPDALGLGVVGGVELGGMEGAIAAAVAAANGSGTGGAGGDGTQGGAGDAGMGLDGQQQGQGGSSAGDMGLGGGTADDIFSGLSGPDDFGADFGSWSMDLS</sequence>
<dbReference type="OMA" id="LYVYINA"/>
<evidence type="ECO:0000256" key="10">
    <source>
        <dbReference type="SAM" id="MobiDB-lite"/>
    </source>
</evidence>
<dbReference type="Proteomes" id="UP000008066">
    <property type="component" value="Unassembled WGS sequence"/>
</dbReference>
<feature type="region of interest" description="Disordered" evidence="10">
    <location>
        <begin position="1032"/>
        <end position="1069"/>
    </location>
</feature>
<keyword evidence="4 9" id="KW-0805">Transcription regulation</keyword>
<protein>
    <recommendedName>
        <fullName evidence="3 9">Mediator of RNA polymerase II transcription subunit 5</fullName>
    </recommendedName>
    <alternativeName>
        <fullName evidence="8 9">Mediator complex subunit 5</fullName>
    </alternativeName>
</protein>
<evidence type="ECO:0000256" key="4">
    <source>
        <dbReference type="ARBA" id="ARBA00023015"/>
    </source>
</evidence>
<feature type="region of interest" description="Disordered" evidence="10">
    <location>
        <begin position="888"/>
        <end position="922"/>
    </location>
</feature>
<dbReference type="EMDB" id="EMD-22397"/>
<dbReference type="PDB" id="7JMN">
    <property type="method" value="EM"/>
    <property type="resolution" value="3.58 A"/>
    <property type="chains" value="E=1-1099"/>
</dbReference>
<evidence type="ECO:0000256" key="1">
    <source>
        <dbReference type="ARBA" id="ARBA00004123"/>
    </source>
</evidence>
<comment type="similarity">
    <text evidence="2 9">Belongs to the Mediator complex subunit 5 family.</text>
</comment>
<evidence type="ECO:0000256" key="9">
    <source>
        <dbReference type="RuleBase" id="RU364142"/>
    </source>
</evidence>
<dbReference type="SMR" id="G0SGD2"/>
<dbReference type="Pfam" id="PF08689">
    <property type="entry name" value="Med5"/>
    <property type="match status" value="1"/>
</dbReference>